<keyword evidence="2" id="KW-1185">Reference proteome</keyword>
<organism evidence="1 2">
    <name type="scientific">Deinococcus arenae</name>
    <dbReference type="NCBI Taxonomy" id="1452751"/>
    <lineage>
        <taxon>Bacteria</taxon>
        <taxon>Thermotogati</taxon>
        <taxon>Deinococcota</taxon>
        <taxon>Deinococci</taxon>
        <taxon>Deinococcales</taxon>
        <taxon>Deinococcaceae</taxon>
        <taxon>Deinococcus</taxon>
    </lineage>
</organism>
<accession>A0A8H9LA88</accession>
<sequence length="105" mass="11227">MKRMLRTALCGLLSILAVSCTERPRSEPLTAAEAIRVCKDGLQQISDKGNVEYGASNSNVRGEPVNLNGSWEIHFSLPPSSPKRYMSCVAKEGGGFALSLSATAK</sequence>
<evidence type="ECO:0000313" key="1">
    <source>
        <dbReference type="EMBL" id="GGM55390.1"/>
    </source>
</evidence>
<evidence type="ECO:0008006" key="3">
    <source>
        <dbReference type="Google" id="ProtNLM"/>
    </source>
</evidence>
<dbReference type="PROSITE" id="PS51257">
    <property type="entry name" value="PROKAR_LIPOPROTEIN"/>
    <property type="match status" value="1"/>
</dbReference>
<reference evidence="2" key="1">
    <citation type="journal article" date="2019" name="Int. J. Syst. Evol. Microbiol.">
        <title>The Global Catalogue of Microorganisms (GCM) 10K type strain sequencing project: providing services to taxonomists for standard genome sequencing and annotation.</title>
        <authorList>
            <consortium name="The Broad Institute Genomics Platform"/>
            <consortium name="The Broad Institute Genome Sequencing Center for Infectious Disease"/>
            <person name="Wu L."/>
            <person name="Ma J."/>
        </authorList>
    </citation>
    <scope>NUCLEOTIDE SEQUENCE [LARGE SCALE GENOMIC DNA]</scope>
    <source>
        <strain evidence="2">JCM 31047</strain>
    </source>
</reference>
<dbReference type="AlphaFoldDB" id="A0A8H9LA88"/>
<name>A0A8H9LA88_9DEIO</name>
<dbReference type="EMBL" id="BMQG01000017">
    <property type="protein sequence ID" value="GGM55390.1"/>
    <property type="molecule type" value="Genomic_DNA"/>
</dbReference>
<comment type="caution">
    <text evidence="1">The sequence shown here is derived from an EMBL/GenBank/DDBJ whole genome shotgun (WGS) entry which is preliminary data.</text>
</comment>
<evidence type="ECO:0000313" key="2">
    <source>
        <dbReference type="Proteomes" id="UP000600547"/>
    </source>
</evidence>
<gene>
    <name evidence="1" type="ORF">GCM10008956_34120</name>
</gene>
<dbReference type="Proteomes" id="UP000600547">
    <property type="component" value="Unassembled WGS sequence"/>
</dbReference>
<proteinExistence type="predicted"/>
<protein>
    <recommendedName>
        <fullName evidence="3">Lipoprotein</fullName>
    </recommendedName>
</protein>